<comment type="caution">
    <text evidence="16">The sequence shown here is derived from an EMBL/GenBank/DDBJ whole genome shotgun (WGS) entry which is preliminary data.</text>
</comment>
<dbReference type="GO" id="GO:0005576">
    <property type="term" value="C:extracellular region"/>
    <property type="evidence" value="ECO:0007669"/>
    <property type="project" value="TreeGrafter"/>
</dbReference>
<dbReference type="VEuPathDB" id="FungiDB:ATCC64974_51900"/>
<dbReference type="InterPro" id="IPR050314">
    <property type="entry name" value="Glycosyl_Hydrlase_18"/>
</dbReference>
<evidence type="ECO:0000256" key="7">
    <source>
        <dbReference type="ARBA" id="ARBA00023277"/>
    </source>
</evidence>
<evidence type="ECO:0000256" key="1">
    <source>
        <dbReference type="ARBA" id="ARBA00000822"/>
    </source>
</evidence>
<dbReference type="SUPFAM" id="SSF57016">
    <property type="entry name" value="Plant lectins/antimicrobial peptides"/>
    <property type="match status" value="1"/>
</dbReference>
<dbReference type="EMBL" id="BCMY01000019">
    <property type="protein sequence ID" value="GAQ46063.1"/>
    <property type="molecule type" value="Genomic_DNA"/>
</dbReference>
<comment type="caution">
    <text evidence="10">Lacks conserved residue(s) required for the propagation of feature annotation.</text>
</comment>
<keyword evidence="7" id="KW-0119">Carbohydrate metabolism</keyword>
<dbReference type="Gene3D" id="3.30.60.10">
    <property type="entry name" value="Endochitinase-like"/>
    <property type="match status" value="1"/>
</dbReference>
<dbReference type="PROSITE" id="PS00026">
    <property type="entry name" value="CHIT_BIND_I_1"/>
    <property type="match status" value="1"/>
</dbReference>
<dbReference type="Pfam" id="PF00704">
    <property type="entry name" value="Glyco_hydro_18"/>
    <property type="match status" value="1"/>
</dbReference>
<reference evidence="17" key="1">
    <citation type="journal article" date="2016" name="Genome Announc.">
        <title>Draft genome sequence of Aspergillus niger strain An76.</title>
        <authorList>
            <person name="Gong W."/>
            <person name="Cheng Z."/>
            <person name="Zhang H."/>
            <person name="Liu L."/>
            <person name="Gao P."/>
            <person name="Wang L."/>
        </authorList>
    </citation>
    <scope>NUCLEOTIDE SEQUENCE [LARGE SCALE GENOMIC DNA]</scope>
    <source>
        <strain evidence="17">An76</strain>
    </source>
</reference>
<dbReference type="PANTHER" id="PTHR11177">
    <property type="entry name" value="CHITINASE"/>
    <property type="match status" value="1"/>
</dbReference>
<dbReference type="GO" id="GO:0008061">
    <property type="term" value="F:chitin binding"/>
    <property type="evidence" value="ECO:0007669"/>
    <property type="project" value="UniProtKB-UniRule"/>
</dbReference>
<evidence type="ECO:0000256" key="9">
    <source>
        <dbReference type="ARBA" id="ARBA00023326"/>
    </source>
</evidence>
<feature type="chain" id="PRO_5007087675" description="chitinase" evidence="13">
    <location>
        <begin position="21"/>
        <end position="554"/>
    </location>
</feature>
<dbReference type="InterPro" id="IPR001223">
    <property type="entry name" value="Glyco_hydro18_cat"/>
</dbReference>
<evidence type="ECO:0000256" key="3">
    <source>
        <dbReference type="ARBA" id="ARBA00022669"/>
    </source>
</evidence>
<feature type="domain" description="GH18" evidence="15">
    <location>
        <begin position="141"/>
        <end position="554"/>
    </location>
</feature>
<evidence type="ECO:0000256" key="5">
    <source>
        <dbReference type="ARBA" id="ARBA00023024"/>
    </source>
</evidence>
<dbReference type="GO" id="GO:0008843">
    <property type="term" value="F:endochitinase activity"/>
    <property type="evidence" value="ECO:0007669"/>
    <property type="project" value="UniProtKB-EC"/>
</dbReference>
<gene>
    <name evidence="16" type="ORF">ABL_08724</name>
</gene>
<dbReference type="PANTHER" id="PTHR11177:SF337">
    <property type="entry name" value="CHITINASE"/>
    <property type="match status" value="1"/>
</dbReference>
<dbReference type="InterPro" id="IPR011583">
    <property type="entry name" value="Chitinase_II/V-like_cat"/>
</dbReference>
<sequence length="554" mass="60186">MKFNFDTLLYVAFGVSSANAAQPAGHNPTKAPTCRNVVCHGHTWPPSPRSSIHPASPPECCGDDPRLIGMAANGDTRGTYIFSTTARSDSKERAPPPPYIPLLAVSGWNNTEQTQRINVSTISNMRIIALGLMGLQCVASMRFAMYVDEYHTSGLPGSNQTQGITHAIMAFAQSTLFNSNSPPQFTPFESVSTMRSRFSPGTKLMIAIGGWGDSSGFSTAAKDETSRNQYAKNVATMVNQLGFDGVDIDWEYPGGNGQDYKTTPNSAKVSEITTYPLFLQALRSALGPKKLLSIAVPGKKEDMIAFTNTTGPQIWPSVDMVNIMSYDLMNRRNNVTMHHTSVVDSFNTVQAYRDIGLPGNKTNLGMAYYAKWFETDPNDEKECEDQPIGCKVVVMENADGSDNGKSGSLTFEKSVMSAPPTNLKTSVDGTCGFDKGTKCPSGSCCSQYGNCGTTDDFCQAGCLSDYGTCKGISITDSWRRAQENAKLDDVMGGEYYFDDEVNVFWTWDTADMIARKFTDIVDKLGLGGVMAWSLGEDTLAWEHLGAMQKGVASR</sequence>
<dbReference type="VEuPathDB" id="FungiDB:ASPNIDRAFT2_1152313"/>
<keyword evidence="9" id="KW-0624">Polysaccharide degradation</keyword>
<feature type="disulfide bond" evidence="10">
    <location>
        <begin position="444"/>
        <end position="458"/>
    </location>
</feature>
<dbReference type="Gene3D" id="3.20.20.80">
    <property type="entry name" value="Glycosidases"/>
    <property type="match status" value="1"/>
</dbReference>
<dbReference type="FunFam" id="3.20.20.80:FF:000159">
    <property type="entry name" value="Class V chitinase, putative"/>
    <property type="match status" value="1"/>
</dbReference>
<keyword evidence="8 11" id="KW-0326">Glycosidase</keyword>
<organism evidence="16 17">
    <name type="scientific">Aspergillus niger</name>
    <dbReference type="NCBI Taxonomy" id="5061"/>
    <lineage>
        <taxon>Eukaryota</taxon>
        <taxon>Fungi</taxon>
        <taxon>Dikarya</taxon>
        <taxon>Ascomycota</taxon>
        <taxon>Pezizomycotina</taxon>
        <taxon>Eurotiomycetes</taxon>
        <taxon>Eurotiomycetidae</taxon>
        <taxon>Eurotiales</taxon>
        <taxon>Aspergillaceae</taxon>
        <taxon>Aspergillus</taxon>
        <taxon>Aspergillus subgen. Circumdati</taxon>
    </lineage>
</organism>
<dbReference type="InterPro" id="IPR036861">
    <property type="entry name" value="Endochitinase-like_sf"/>
</dbReference>
<dbReference type="SMART" id="SM00636">
    <property type="entry name" value="Glyco_18"/>
    <property type="match status" value="1"/>
</dbReference>
<evidence type="ECO:0000256" key="11">
    <source>
        <dbReference type="RuleBase" id="RU000489"/>
    </source>
</evidence>
<feature type="signal peptide" evidence="13">
    <location>
        <begin position="1"/>
        <end position="20"/>
    </location>
</feature>
<comment type="similarity">
    <text evidence="12">Belongs to the glycosyl hydrolase 18 family.</text>
</comment>
<evidence type="ECO:0000256" key="4">
    <source>
        <dbReference type="ARBA" id="ARBA00022801"/>
    </source>
</evidence>
<evidence type="ECO:0000256" key="6">
    <source>
        <dbReference type="ARBA" id="ARBA00023026"/>
    </source>
</evidence>
<dbReference type="Proteomes" id="UP000068243">
    <property type="component" value="Unassembled WGS sequence"/>
</dbReference>
<dbReference type="GO" id="GO:0006032">
    <property type="term" value="P:chitin catabolic process"/>
    <property type="evidence" value="ECO:0007669"/>
    <property type="project" value="UniProtKB-KW"/>
</dbReference>
<dbReference type="AlphaFoldDB" id="A0A100IRK5"/>
<dbReference type="SUPFAM" id="SSF51445">
    <property type="entry name" value="(Trans)glycosidases"/>
    <property type="match status" value="1"/>
</dbReference>
<keyword evidence="13" id="KW-0732">Signal</keyword>
<dbReference type="PaxDb" id="5061-CADANGAP00002811"/>
<feature type="disulfide bond" evidence="10">
    <location>
        <begin position="439"/>
        <end position="451"/>
    </location>
</feature>
<dbReference type="PROSITE" id="PS01095">
    <property type="entry name" value="GH18_1"/>
    <property type="match status" value="1"/>
</dbReference>
<name>A0A100IRK5_ASPNG</name>
<dbReference type="Pfam" id="PF00187">
    <property type="entry name" value="Chitin_bind_1"/>
    <property type="match status" value="1"/>
</dbReference>
<dbReference type="CDD" id="cd00598">
    <property type="entry name" value="GH18_chitinase-like"/>
    <property type="match status" value="1"/>
</dbReference>
<dbReference type="InterPro" id="IPR017853">
    <property type="entry name" value="GH"/>
</dbReference>
<dbReference type="PROSITE" id="PS51910">
    <property type="entry name" value="GH18_2"/>
    <property type="match status" value="1"/>
</dbReference>
<evidence type="ECO:0000256" key="2">
    <source>
        <dbReference type="ARBA" id="ARBA00012729"/>
    </source>
</evidence>
<dbReference type="InterPro" id="IPR001002">
    <property type="entry name" value="Chitin-bd_1"/>
</dbReference>
<dbReference type="VEuPathDB" id="FungiDB:An02g13580"/>
<comment type="catalytic activity">
    <reaction evidence="1">
        <text>Random endo-hydrolysis of N-acetyl-beta-D-glucosaminide (1-&gt;4)-beta-linkages in chitin and chitodextrins.</text>
        <dbReference type="EC" id="3.2.1.14"/>
    </reaction>
</comment>
<feature type="domain" description="Chitin-binding type-1" evidence="14">
    <location>
        <begin position="428"/>
        <end position="471"/>
    </location>
</feature>
<keyword evidence="4 11" id="KW-0378">Hydrolase</keyword>
<evidence type="ECO:0000313" key="17">
    <source>
        <dbReference type="Proteomes" id="UP000068243"/>
    </source>
</evidence>
<dbReference type="InterPro" id="IPR001579">
    <property type="entry name" value="Glyco_hydro_18_chit_AS"/>
</dbReference>
<dbReference type="GO" id="GO:0000272">
    <property type="term" value="P:polysaccharide catabolic process"/>
    <property type="evidence" value="ECO:0007669"/>
    <property type="project" value="UniProtKB-KW"/>
</dbReference>
<evidence type="ECO:0000259" key="15">
    <source>
        <dbReference type="PROSITE" id="PS51910"/>
    </source>
</evidence>
<evidence type="ECO:0000313" key="16">
    <source>
        <dbReference type="EMBL" id="GAQ46063.1"/>
    </source>
</evidence>
<keyword evidence="6" id="KW-0843">Virulence</keyword>
<keyword evidence="3 10" id="KW-0147">Chitin-binding</keyword>
<dbReference type="CDD" id="cd11618">
    <property type="entry name" value="ChtBD1_1"/>
    <property type="match status" value="1"/>
</dbReference>
<dbReference type="VEuPathDB" id="FungiDB:M747DRAFT_321710"/>
<evidence type="ECO:0000256" key="12">
    <source>
        <dbReference type="RuleBase" id="RU004453"/>
    </source>
</evidence>
<dbReference type="SMART" id="SM00270">
    <property type="entry name" value="ChtBD1"/>
    <property type="match status" value="1"/>
</dbReference>
<protein>
    <recommendedName>
        <fullName evidence="2">chitinase</fullName>
        <ecNumber evidence="2">3.2.1.14</ecNumber>
    </recommendedName>
</protein>
<keyword evidence="5" id="KW-0146">Chitin degradation</keyword>
<evidence type="ECO:0000256" key="8">
    <source>
        <dbReference type="ARBA" id="ARBA00023295"/>
    </source>
</evidence>
<evidence type="ECO:0000256" key="13">
    <source>
        <dbReference type="SAM" id="SignalP"/>
    </source>
</evidence>
<keyword evidence="10" id="KW-1015">Disulfide bond</keyword>
<dbReference type="EC" id="3.2.1.14" evidence="2"/>
<dbReference type="OrthoDB" id="73875at2759"/>
<accession>A0A100IRK5</accession>
<proteinExistence type="inferred from homology"/>
<dbReference type="InterPro" id="IPR018371">
    <property type="entry name" value="Chitin-binding_1_CS"/>
</dbReference>
<evidence type="ECO:0000256" key="10">
    <source>
        <dbReference type="PROSITE-ProRule" id="PRU00261"/>
    </source>
</evidence>
<evidence type="ECO:0000259" key="14">
    <source>
        <dbReference type="PROSITE" id="PS50941"/>
    </source>
</evidence>
<dbReference type="OMA" id="MAYYAKW"/>
<dbReference type="PROSITE" id="PS50941">
    <property type="entry name" value="CHIT_BIND_I_2"/>
    <property type="match status" value="1"/>
</dbReference>